<comment type="caution">
    <text evidence="2">The sequence shown here is derived from an EMBL/GenBank/DDBJ whole genome shotgun (WGS) entry which is preliminary data.</text>
</comment>
<evidence type="ECO:0000313" key="2">
    <source>
        <dbReference type="EMBL" id="THU67722.1"/>
    </source>
</evidence>
<feature type="compositionally biased region" description="Basic and acidic residues" evidence="1">
    <location>
        <begin position="27"/>
        <end position="52"/>
    </location>
</feature>
<evidence type="ECO:0000256" key="1">
    <source>
        <dbReference type="SAM" id="MobiDB-lite"/>
    </source>
</evidence>
<dbReference type="EMBL" id="PYDT01000003">
    <property type="protein sequence ID" value="THU67722.1"/>
    <property type="molecule type" value="Genomic_DNA"/>
</dbReference>
<organism evidence="2 3">
    <name type="scientific">Musa balbisiana</name>
    <name type="common">Banana</name>
    <dbReference type="NCBI Taxonomy" id="52838"/>
    <lineage>
        <taxon>Eukaryota</taxon>
        <taxon>Viridiplantae</taxon>
        <taxon>Streptophyta</taxon>
        <taxon>Embryophyta</taxon>
        <taxon>Tracheophyta</taxon>
        <taxon>Spermatophyta</taxon>
        <taxon>Magnoliopsida</taxon>
        <taxon>Liliopsida</taxon>
        <taxon>Zingiberales</taxon>
        <taxon>Musaceae</taxon>
        <taxon>Musa</taxon>
    </lineage>
</organism>
<keyword evidence="3" id="KW-1185">Reference proteome</keyword>
<sequence>MYEKVGCLRLELVVYMHTCTGSDADEAGDHSLDGSDHGRLLEEDDVEARPHQEAGGGADVSVEHRQGGVDVGGVGVAAVEPRPTHPQQPGSRQHQQHVVGRKPLPVLGGPRPDLMNLDQPALTLSPRKIQLGSGEDEPSRRR</sequence>
<name>A0A4S8JZD6_MUSBA</name>
<protein>
    <submittedName>
        <fullName evidence="2">Uncharacterized protein</fullName>
    </submittedName>
</protein>
<gene>
    <name evidence="2" type="ORF">C4D60_Mb05t27710</name>
</gene>
<feature type="region of interest" description="Disordered" evidence="1">
    <location>
        <begin position="22"/>
        <end position="142"/>
    </location>
</feature>
<proteinExistence type="predicted"/>
<evidence type="ECO:0000313" key="3">
    <source>
        <dbReference type="Proteomes" id="UP000317650"/>
    </source>
</evidence>
<dbReference type="Proteomes" id="UP000317650">
    <property type="component" value="Chromosome 5"/>
</dbReference>
<accession>A0A4S8JZD6</accession>
<reference evidence="2 3" key="1">
    <citation type="journal article" date="2019" name="Nat. Plants">
        <title>Genome sequencing of Musa balbisiana reveals subgenome evolution and function divergence in polyploid bananas.</title>
        <authorList>
            <person name="Yao X."/>
        </authorList>
    </citation>
    <scope>NUCLEOTIDE SEQUENCE [LARGE SCALE GENOMIC DNA]</scope>
    <source>
        <strain evidence="3">cv. DH-PKW</strain>
        <tissue evidence="2">Leaves</tissue>
    </source>
</reference>
<dbReference type="AlphaFoldDB" id="A0A4S8JZD6"/>